<dbReference type="GeneID" id="17254949"/>
<dbReference type="InterPro" id="IPR001646">
    <property type="entry name" value="5peptide_repeat"/>
</dbReference>
<dbReference type="RefSeq" id="XP_005761277.1">
    <property type="nucleotide sequence ID" value="XM_005761220.1"/>
</dbReference>
<dbReference type="PANTHER" id="PTHR14136:SF17">
    <property type="entry name" value="BTB_POZ DOMAIN-CONTAINING PROTEIN KCTD9"/>
    <property type="match status" value="1"/>
</dbReference>
<evidence type="ECO:0000313" key="1">
    <source>
        <dbReference type="EnsemblProtists" id="EOD08848"/>
    </source>
</evidence>
<dbReference type="InterPro" id="IPR051082">
    <property type="entry name" value="Pentapeptide-BTB/POZ_domain"/>
</dbReference>
<protein>
    <recommendedName>
        <fullName evidence="3">Pentapeptide repeat-containing protein</fullName>
    </recommendedName>
</protein>
<dbReference type="Proteomes" id="UP000013827">
    <property type="component" value="Unassembled WGS sequence"/>
</dbReference>
<organism evidence="1 2">
    <name type="scientific">Emiliania huxleyi (strain CCMP1516)</name>
    <dbReference type="NCBI Taxonomy" id="280463"/>
    <lineage>
        <taxon>Eukaryota</taxon>
        <taxon>Haptista</taxon>
        <taxon>Haptophyta</taxon>
        <taxon>Prymnesiophyceae</taxon>
        <taxon>Isochrysidales</taxon>
        <taxon>Noelaerhabdaceae</taxon>
        <taxon>Emiliania</taxon>
    </lineage>
</organism>
<dbReference type="eggNOG" id="KOG1665">
    <property type="taxonomic scope" value="Eukaryota"/>
</dbReference>
<dbReference type="KEGG" id="ehx:EMIHUDRAFT_217142"/>
<dbReference type="Pfam" id="PF00805">
    <property type="entry name" value="Pentapeptide"/>
    <property type="match status" value="4"/>
</dbReference>
<reference evidence="1" key="2">
    <citation type="submission" date="2024-10" db="UniProtKB">
        <authorList>
            <consortium name="EnsemblProtists"/>
        </authorList>
    </citation>
    <scope>IDENTIFICATION</scope>
</reference>
<evidence type="ECO:0000313" key="2">
    <source>
        <dbReference type="Proteomes" id="UP000013827"/>
    </source>
</evidence>
<proteinExistence type="predicted"/>
<dbReference type="PANTHER" id="PTHR14136">
    <property type="entry name" value="BTB_POZ DOMAIN-CONTAINING PROTEIN KCTD9"/>
    <property type="match status" value="1"/>
</dbReference>
<reference evidence="2" key="1">
    <citation type="journal article" date="2013" name="Nature">
        <title>Pan genome of the phytoplankton Emiliania underpins its global distribution.</title>
        <authorList>
            <person name="Read B.A."/>
            <person name="Kegel J."/>
            <person name="Klute M.J."/>
            <person name="Kuo A."/>
            <person name="Lefebvre S.C."/>
            <person name="Maumus F."/>
            <person name="Mayer C."/>
            <person name="Miller J."/>
            <person name="Monier A."/>
            <person name="Salamov A."/>
            <person name="Young J."/>
            <person name="Aguilar M."/>
            <person name="Claverie J.M."/>
            <person name="Frickenhaus S."/>
            <person name="Gonzalez K."/>
            <person name="Herman E.K."/>
            <person name="Lin Y.C."/>
            <person name="Napier J."/>
            <person name="Ogata H."/>
            <person name="Sarno A.F."/>
            <person name="Shmutz J."/>
            <person name="Schroeder D."/>
            <person name="de Vargas C."/>
            <person name="Verret F."/>
            <person name="von Dassow P."/>
            <person name="Valentin K."/>
            <person name="Van de Peer Y."/>
            <person name="Wheeler G."/>
            <person name="Dacks J.B."/>
            <person name="Delwiche C.F."/>
            <person name="Dyhrman S.T."/>
            <person name="Glockner G."/>
            <person name="John U."/>
            <person name="Richards T."/>
            <person name="Worden A.Z."/>
            <person name="Zhang X."/>
            <person name="Grigoriev I.V."/>
            <person name="Allen A.E."/>
            <person name="Bidle K."/>
            <person name="Borodovsky M."/>
            <person name="Bowler C."/>
            <person name="Brownlee C."/>
            <person name="Cock J.M."/>
            <person name="Elias M."/>
            <person name="Gladyshev V.N."/>
            <person name="Groth M."/>
            <person name="Guda C."/>
            <person name="Hadaegh A."/>
            <person name="Iglesias-Rodriguez M.D."/>
            <person name="Jenkins J."/>
            <person name="Jones B.M."/>
            <person name="Lawson T."/>
            <person name="Leese F."/>
            <person name="Lindquist E."/>
            <person name="Lobanov A."/>
            <person name="Lomsadze A."/>
            <person name="Malik S.B."/>
            <person name="Marsh M.E."/>
            <person name="Mackinder L."/>
            <person name="Mock T."/>
            <person name="Mueller-Roeber B."/>
            <person name="Pagarete A."/>
            <person name="Parker M."/>
            <person name="Probert I."/>
            <person name="Quesneville H."/>
            <person name="Raines C."/>
            <person name="Rensing S.A."/>
            <person name="Riano-Pachon D.M."/>
            <person name="Richier S."/>
            <person name="Rokitta S."/>
            <person name="Shiraiwa Y."/>
            <person name="Soanes D.M."/>
            <person name="van der Giezen M."/>
            <person name="Wahlund T.M."/>
            <person name="Williams B."/>
            <person name="Wilson W."/>
            <person name="Wolfe G."/>
            <person name="Wurch L.L."/>
        </authorList>
    </citation>
    <scope>NUCLEOTIDE SEQUENCE</scope>
</reference>
<dbReference type="SUPFAM" id="SSF141571">
    <property type="entry name" value="Pentapeptide repeat-like"/>
    <property type="match status" value="2"/>
</dbReference>
<evidence type="ECO:0008006" key="3">
    <source>
        <dbReference type="Google" id="ProtNLM"/>
    </source>
</evidence>
<accession>A0A0D3IC63</accession>
<dbReference type="EnsemblProtists" id="EOD08848">
    <property type="protein sequence ID" value="EOD08848"/>
    <property type="gene ID" value="EMIHUDRAFT_217142"/>
</dbReference>
<name>A0A0D3IC63_EMIH1</name>
<dbReference type="PaxDb" id="2903-EOD08848"/>
<dbReference type="Gene3D" id="2.160.20.80">
    <property type="entry name" value="E3 ubiquitin-protein ligase SopA"/>
    <property type="match status" value="3"/>
</dbReference>
<dbReference type="AlphaFoldDB" id="A0A0D3IC63"/>
<dbReference type="HOGENOM" id="CLU_802744_0_0_1"/>
<sequence length="332" mass="34538">MSLQTPRVVFQPPGGWPVRGGGGRSVGACRTSGGNHGSYDEFWSLTAKACRQKCAALPETECVGYEHSTLLHGYFKLDGVSLVRADLRGADLTEATLHRANASHAIFDGAVLERVVFDGTDLNAASFARAELSSASFIGASLAGASFLGARLTDSSISKVERAEDTVWDGARMAFATLSECWFLRSSFSRADLSGASISGVHFDGSSLRLATLDDAVVVDTSFRRATLVGASLDGMRSQQLHAAFADLRNASLRGAELRNAVLTDAMVSGADFGGARLWGADLSGANLTGASFAAADLTGASFVGALCARTDFAKAKGVASARVEGAGHTPF</sequence>
<keyword evidence="2" id="KW-1185">Reference proteome</keyword>